<reference evidence="1" key="1">
    <citation type="submission" date="2023-10" db="EMBL/GenBank/DDBJ databases">
        <title>Whole genome sequencing of actinobacterial strain Amycolatopsis sp. (BCA-696) identifies the underlying plant growth-promoting genes.</title>
        <authorList>
            <person name="Gandham P."/>
            <person name="Vadla N."/>
            <person name="Saji A."/>
            <person name="Srinivas V."/>
            <person name="Ruperao P."/>
            <person name="Selvanayagam S."/>
            <person name="Saxena R.K."/>
            <person name="Rathore A."/>
            <person name="Gopalakrishnan S."/>
            <person name="Thakur V."/>
        </authorList>
    </citation>
    <scope>NUCLEOTIDE SEQUENCE</scope>
    <source>
        <strain evidence="1">BCA-696</strain>
    </source>
</reference>
<dbReference type="EMBL" id="CP150484">
    <property type="protein sequence ID" value="WYW17357.1"/>
    <property type="molecule type" value="Genomic_DNA"/>
</dbReference>
<gene>
    <name evidence="1" type="ORF">LCL61_17550</name>
</gene>
<keyword evidence="1" id="KW-0378">Hydrolase</keyword>
<name>A0ACD5BDJ7_9PSEU</name>
<evidence type="ECO:0000313" key="2">
    <source>
        <dbReference type="Proteomes" id="UP001456344"/>
    </source>
</evidence>
<organism evidence="1 2">
    <name type="scientific">Amycolatopsis coloradensis</name>
    <dbReference type="NCBI Taxonomy" id="76021"/>
    <lineage>
        <taxon>Bacteria</taxon>
        <taxon>Bacillati</taxon>
        <taxon>Actinomycetota</taxon>
        <taxon>Actinomycetes</taxon>
        <taxon>Pseudonocardiales</taxon>
        <taxon>Pseudonocardiaceae</taxon>
        <taxon>Amycolatopsis</taxon>
    </lineage>
</organism>
<sequence>MARMRYWAAALAGRVATRLDRRAPVFYAADVVLFAHRNGVPHVLLIERGWDPHQGKAAFPGGHVDAGETALAAAKREAVEETGLDLGRIPLRLVDVYDTPDRDPRGRYVGVAYTAVLPTMPAPVAADDAAAASWIPLDVAVQMARSGRFAFDHADILADAVRATGVGR</sequence>
<protein>
    <submittedName>
        <fullName evidence="1">NUDIX hydrolase</fullName>
    </submittedName>
</protein>
<keyword evidence="2" id="KW-1185">Reference proteome</keyword>
<evidence type="ECO:0000313" key="1">
    <source>
        <dbReference type="EMBL" id="WYW17357.1"/>
    </source>
</evidence>
<proteinExistence type="predicted"/>
<dbReference type="Proteomes" id="UP001456344">
    <property type="component" value="Chromosome"/>
</dbReference>
<accession>A0ACD5BDJ7</accession>